<keyword evidence="4" id="KW-0597">Phosphoprotein</keyword>
<keyword evidence="5 13" id="KW-0762">Sugar transport</keyword>
<feature type="domain" description="PTS EIIA type-2" evidence="12">
    <location>
        <begin position="4"/>
        <end position="144"/>
    </location>
</feature>
<dbReference type="PROSITE" id="PS51094">
    <property type="entry name" value="PTS_EIIA_TYPE_2"/>
    <property type="match status" value="1"/>
</dbReference>
<dbReference type="Proteomes" id="UP001057753">
    <property type="component" value="Unassembled WGS sequence"/>
</dbReference>
<name>A0A9Q4G0N2_SALAG</name>
<evidence type="ECO:0000256" key="1">
    <source>
        <dbReference type="ARBA" id="ARBA00002434"/>
    </source>
</evidence>
<gene>
    <name evidence="13" type="ORF">HXA33_16830</name>
</gene>
<keyword evidence="6" id="KW-0808">Transferase</keyword>
<evidence type="ECO:0000256" key="4">
    <source>
        <dbReference type="ARBA" id="ARBA00022553"/>
    </source>
</evidence>
<evidence type="ECO:0000256" key="3">
    <source>
        <dbReference type="ARBA" id="ARBA00022448"/>
    </source>
</evidence>
<dbReference type="AlphaFoldDB" id="A0A9Q4G0N2"/>
<dbReference type="Gene3D" id="3.40.930.10">
    <property type="entry name" value="Mannitol-specific EII, Chain A"/>
    <property type="match status" value="1"/>
</dbReference>
<keyword evidence="8" id="KW-0418">Kinase</keyword>
<organism evidence="13 14">
    <name type="scientific">Salipaludibacillus agaradhaerens</name>
    <name type="common">Bacillus agaradhaerens</name>
    <dbReference type="NCBI Taxonomy" id="76935"/>
    <lineage>
        <taxon>Bacteria</taxon>
        <taxon>Bacillati</taxon>
        <taxon>Bacillota</taxon>
        <taxon>Bacilli</taxon>
        <taxon>Bacillales</taxon>
        <taxon>Bacillaceae</taxon>
    </lineage>
</organism>
<dbReference type="CDD" id="cd00211">
    <property type="entry name" value="PTS_IIA_fru"/>
    <property type="match status" value="1"/>
</dbReference>
<reference evidence="13" key="1">
    <citation type="submission" date="2020-06" db="EMBL/GenBank/DDBJ databases">
        <title>Insight into the genomes of haloalkaliphilic bacilli from Kenyan soda lakes.</title>
        <authorList>
            <person name="Mwirichia R."/>
            <person name="Villamizar G.C."/>
            <person name="Poehlein A."/>
            <person name="Mugweru J."/>
            <person name="Kipnyargis A."/>
            <person name="Kiplimo D."/>
            <person name="Orwa P."/>
            <person name="Daniel R."/>
        </authorList>
    </citation>
    <scope>NUCLEOTIDE SEQUENCE</scope>
    <source>
        <strain evidence="13">B1096_S55</strain>
    </source>
</reference>
<dbReference type="PANTHER" id="PTHR30181:SF2">
    <property type="entry name" value="PTS SYSTEM MANNITOL-SPECIFIC EIICBA COMPONENT"/>
    <property type="match status" value="1"/>
</dbReference>
<dbReference type="InterPro" id="IPR016152">
    <property type="entry name" value="PTrfase/Anion_transptr"/>
</dbReference>
<evidence type="ECO:0000313" key="14">
    <source>
        <dbReference type="Proteomes" id="UP001057753"/>
    </source>
</evidence>
<dbReference type="RefSeq" id="WP_078578408.1">
    <property type="nucleotide sequence ID" value="NZ_JABXYM010000001.1"/>
</dbReference>
<dbReference type="GO" id="GO:0005886">
    <property type="term" value="C:plasma membrane"/>
    <property type="evidence" value="ECO:0007669"/>
    <property type="project" value="TreeGrafter"/>
</dbReference>
<keyword evidence="14" id="KW-1185">Reference proteome</keyword>
<dbReference type="GO" id="GO:0090563">
    <property type="term" value="F:protein-phosphocysteine-sugar phosphotransferase activity"/>
    <property type="evidence" value="ECO:0007669"/>
    <property type="project" value="TreeGrafter"/>
</dbReference>
<dbReference type="SUPFAM" id="SSF55804">
    <property type="entry name" value="Phoshotransferase/anion transport protein"/>
    <property type="match status" value="1"/>
</dbReference>
<dbReference type="PANTHER" id="PTHR30181">
    <property type="entry name" value="MANNITOL PERMEASE IIC COMPONENT"/>
    <property type="match status" value="1"/>
</dbReference>
<evidence type="ECO:0000256" key="2">
    <source>
        <dbReference type="ARBA" id="ARBA00014783"/>
    </source>
</evidence>
<sequence>MSKPILPKENVKLSAAISTKEEAIREAGRVLVKGGYVDEAYVDKMFEREELTSTFMGNYIAIPHGTEDAKDTVLASGISILQLASPIDYGDGNQVKMIFGIAGKNNEHLDILSKIAIVCSDEANITKMVNASSEDELLSLFSEVN</sequence>
<dbReference type="InterPro" id="IPR050893">
    <property type="entry name" value="Sugar_PTS"/>
</dbReference>
<dbReference type="PROSITE" id="PS00372">
    <property type="entry name" value="PTS_EIIA_TYPE_2_HIS"/>
    <property type="match status" value="1"/>
</dbReference>
<evidence type="ECO:0000256" key="7">
    <source>
        <dbReference type="ARBA" id="ARBA00022683"/>
    </source>
</evidence>
<evidence type="ECO:0000313" key="13">
    <source>
        <dbReference type="EMBL" id="MCR6098207.1"/>
    </source>
</evidence>
<evidence type="ECO:0000256" key="11">
    <source>
        <dbReference type="ARBA" id="ARBA00030962"/>
    </source>
</evidence>
<evidence type="ECO:0000256" key="8">
    <source>
        <dbReference type="ARBA" id="ARBA00022777"/>
    </source>
</evidence>
<dbReference type="Pfam" id="PF00359">
    <property type="entry name" value="PTS_EIIA_2"/>
    <property type="match status" value="1"/>
</dbReference>
<dbReference type="EMBL" id="JABXYM010000001">
    <property type="protein sequence ID" value="MCR6098207.1"/>
    <property type="molecule type" value="Genomic_DNA"/>
</dbReference>
<evidence type="ECO:0000256" key="9">
    <source>
        <dbReference type="ARBA" id="ARBA00029908"/>
    </source>
</evidence>
<evidence type="ECO:0000259" key="12">
    <source>
        <dbReference type="PROSITE" id="PS51094"/>
    </source>
</evidence>
<accession>A0A9Q4G0N2</accession>
<keyword evidence="7" id="KW-0598">Phosphotransferase system</keyword>
<protein>
    <recommendedName>
        <fullName evidence="2">Mannitol-specific phosphotransferase enzyme IIA component</fullName>
    </recommendedName>
    <alternativeName>
        <fullName evidence="10">EIIA</fullName>
    </alternativeName>
    <alternativeName>
        <fullName evidence="11">EIII</fullName>
    </alternativeName>
    <alternativeName>
        <fullName evidence="9">PTS system mannitol-specific EIIA component</fullName>
    </alternativeName>
</protein>
<proteinExistence type="predicted"/>
<evidence type="ECO:0000256" key="10">
    <source>
        <dbReference type="ARBA" id="ARBA00030956"/>
    </source>
</evidence>
<dbReference type="InterPro" id="IPR002178">
    <property type="entry name" value="PTS_EIIA_type-2_dom"/>
</dbReference>
<dbReference type="OrthoDB" id="1640042at2"/>
<evidence type="ECO:0000256" key="5">
    <source>
        <dbReference type="ARBA" id="ARBA00022597"/>
    </source>
</evidence>
<dbReference type="GO" id="GO:0009401">
    <property type="term" value="P:phosphoenolpyruvate-dependent sugar phosphotransferase system"/>
    <property type="evidence" value="ECO:0007669"/>
    <property type="project" value="UniProtKB-KW"/>
</dbReference>
<comment type="caution">
    <text evidence="13">The sequence shown here is derived from an EMBL/GenBank/DDBJ whole genome shotgun (WGS) entry which is preliminary data.</text>
</comment>
<comment type="function">
    <text evidence="1">The phosphoenolpyruvate-dependent sugar phosphotransferase system (sugar PTS), a major carbohydrate active transport system, catalyzes the phosphorylation of incoming sugar substrates concomitantly with their translocation across the cell membrane. The enzyme II CmtAB PTS system is involved in D-mannitol transport.</text>
</comment>
<dbReference type="GO" id="GO:0016301">
    <property type="term" value="F:kinase activity"/>
    <property type="evidence" value="ECO:0007669"/>
    <property type="project" value="UniProtKB-KW"/>
</dbReference>
<evidence type="ECO:0000256" key="6">
    <source>
        <dbReference type="ARBA" id="ARBA00022679"/>
    </source>
</evidence>
<keyword evidence="3" id="KW-0813">Transport</keyword>